<dbReference type="AlphaFoldDB" id="A0A9Q0SW81"/>
<evidence type="ECO:0000313" key="2">
    <source>
        <dbReference type="Proteomes" id="UP001151532"/>
    </source>
</evidence>
<organism evidence="1 2">
    <name type="scientific">Salix purpurea</name>
    <name type="common">Purple osier willow</name>
    <dbReference type="NCBI Taxonomy" id="77065"/>
    <lineage>
        <taxon>Eukaryota</taxon>
        <taxon>Viridiplantae</taxon>
        <taxon>Streptophyta</taxon>
        <taxon>Embryophyta</taxon>
        <taxon>Tracheophyta</taxon>
        <taxon>Spermatophyta</taxon>
        <taxon>Magnoliopsida</taxon>
        <taxon>eudicotyledons</taxon>
        <taxon>Gunneridae</taxon>
        <taxon>Pentapetalae</taxon>
        <taxon>rosids</taxon>
        <taxon>fabids</taxon>
        <taxon>Malpighiales</taxon>
        <taxon>Salicaceae</taxon>
        <taxon>Saliceae</taxon>
        <taxon>Salix</taxon>
    </lineage>
</organism>
<accession>A0A9Q0SW81</accession>
<reference evidence="1" key="2">
    <citation type="journal article" date="2023" name="Int. J. Mol. Sci.">
        <title>De Novo Assembly and Annotation of 11 Diverse Shrub Willow (Salix) Genomes Reveals Novel Gene Organization in Sex-Linked Regions.</title>
        <authorList>
            <person name="Hyden B."/>
            <person name="Feng K."/>
            <person name="Yates T.B."/>
            <person name="Jawdy S."/>
            <person name="Cereghino C."/>
            <person name="Smart L.B."/>
            <person name="Muchero W."/>
        </authorList>
    </citation>
    <scope>NUCLEOTIDE SEQUENCE</scope>
    <source>
        <tissue evidence="1">Shoot tip</tissue>
    </source>
</reference>
<keyword evidence="2" id="KW-1185">Reference proteome</keyword>
<protein>
    <submittedName>
        <fullName evidence="1">Uncharacterized protein</fullName>
    </submittedName>
</protein>
<reference evidence="1" key="1">
    <citation type="submission" date="2022-11" db="EMBL/GenBank/DDBJ databases">
        <authorList>
            <person name="Hyden B.L."/>
            <person name="Feng K."/>
            <person name="Yates T."/>
            <person name="Jawdy S."/>
            <person name="Smart L.B."/>
            <person name="Muchero W."/>
        </authorList>
    </citation>
    <scope>NUCLEOTIDE SEQUENCE</scope>
    <source>
        <tissue evidence="1">Shoot tip</tissue>
    </source>
</reference>
<name>A0A9Q0SW81_SALPP</name>
<comment type="caution">
    <text evidence="1">The sequence shown here is derived from an EMBL/GenBank/DDBJ whole genome shotgun (WGS) entry which is preliminary data.</text>
</comment>
<evidence type="ECO:0000313" key="1">
    <source>
        <dbReference type="EMBL" id="KAJ6692359.1"/>
    </source>
</evidence>
<dbReference type="Proteomes" id="UP001151532">
    <property type="component" value="Chromosome 9"/>
</dbReference>
<dbReference type="EMBL" id="JAPFFK010000018">
    <property type="protein sequence ID" value="KAJ6692359.1"/>
    <property type="molecule type" value="Genomic_DNA"/>
</dbReference>
<proteinExistence type="predicted"/>
<sequence length="81" mass="9277">MLPWELPRLSLLSKPTLNSSYFFTGGFVAIFHSVLPNDFSKLLKTDEFLSVLGKSRLNNLPASELKQQQLQDLPEILPWLF</sequence>
<gene>
    <name evidence="1" type="ORF">OIU79_014166</name>
</gene>